<evidence type="ECO:0000259" key="3">
    <source>
        <dbReference type="Pfam" id="PF09992"/>
    </source>
</evidence>
<dbReference type="PANTHER" id="PTHR40446:SF2">
    <property type="entry name" value="N-ACETYLGLUCOSAMINE-1-PHOSPHODIESTER ALPHA-N-ACETYLGLUCOSAMINIDASE"/>
    <property type="match status" value="1"/>
</dbReference>
<dbReference type="AlphaFoldDB" id="A0A2L0UFK8"/>
<evidence type="ECO:0000256" key="1">
    <source>
        <dbReference type="SAM" id="MobiDB-lite"/>
    </source>
</evidence>
<dbReference type="PANTHER" id="PTHR40446">
    <property type="entry name" value="N-ACETYLGLUCOSAMINE-1-PHOSPHODIESTER ALPHA-N-ACETYLGLUCOSAMINIDASE"/>
    <property type="match status" value="1"/>
</dbReference>
<feature type="domain" description="Phosphodiester glycosidase" evidence="3">
    <location>
        <begin position="159"/>
        <end position="340"/>
    </location>
</feature>
<proteinExistence type="predicted"/>
<feature type="region of interest" description="Disordered" evidence="1">
    <location>
        <begin position="54"/>
        <end position="88"/>
    </location>
</feature>
<sequence>MPTHSKPRTPGRLRKMILASSLAVTLAAGGTTAWALDRFVVEKVEISNVSAYEAEQVTATSTETTATTDTTDTETDAEVDTETDAEAEDVSTALTDTSYTSADGSIEISTVVTGTGDETVTYYVADVELADATTLRSAFAEDSFGENITDTTSAIAEANEAIFAINGDYYGFRDTGIVIRNGVVYRDEGARQGLAFYTDGTVQVYDETTTTAEQLLADGVWNTLSFGPSLMDDGEIAAGIEDVEVDTNFGNHSIQGEQPRTAVGVIDENHLVFVVVDGRSDGYSDGVTMTELATIMQDLGATTAYNIDGGGSSTMYFNGELVNNPLGKGEERGTSDILYIGQ</sequence>
<gene>
    <name evidence="4" type="ORF">CVO76_10625</name>
</gene>
<evidence type="ECO:0000313" key="4">
    <source>
        <dbReference type="EMBL" id="AUZ88029.1"/>
    </source>
</evidence>
<dbReference type="Pfam" id="PF09992">
    <property type="entry name" value="NAGPA"/>
    <property type="match status" value="1"/>
</dbReference>
<accession>A0A2L0UFK8</accession>
<protein>
    <submittedName>
        <fullName evidence="4">Exopolysaccharide biosynthesis protein</fullName>
    </submittedName>
</protein>
<name>A0A2L0UFK8_9MICC</name>
<feature type="compositionally biased region" description="Acidic residues" evidence="1">
    <location>
        <begin position="71"/>
        <end position="88"/>
    </location>
</feature>
<evidence type="ECO:0000313" key="5">
    <source>
        <dbReference type="Proteomes" id="UP000239187"/>
    </source>
</evidence>
<organism evidence="4 5">
    <name type="scientific">Arthrobacter agilis</name>
    <dbReference type="NCBI Taxonomy" id="37921"/>
    <lineage>
        <taxon>Bacteria</taxon>
        <taxon>Bacillati</taxon>
        <taxon>Actinomycetota</taxon>
        <taxon>Actinomycetes</taxon>
        <taxon>Micrococcales</taxon>
        <taxon>Micrococcaceae</taxon>
        <taxon>Arthrobacter</taxon>
    </lineage>
</organism>
<dbReference type="InterPro" id="IPR018711">
    <property type="entry name" value="NAGPA"/>
</dbReference>
<feature type="chain" id="PRO_5014798248" evidence="2">
    <location>
        <begin position="36"/>
        <end position="342"/>
    </location>
</feature>
<feature type="signal peptide" evidence="2">
    <location>
        <begin position="1"/>
        <end position="35"/>
    </location>
</feature>
<dbReference type="EMBL" id="CP024915">
    <property type="protein sequence ID" value="AUZ88029.1"/>
    <property type="molecule type" value="Genomic_DNA"/>
</dbReference>
<feature type="compositionally biased region" description="Low complexity" evidence="1">
    <location>
        <begin position="58"/>
        <end position="70"/>
    </location>
</feature>
<dbReference type="RefSeq" id="WP_208739211.1">
    <property type="nucleotide sequence ID" value="NZ_CP024915.1"/>
</dbReference>
<reference evidence="4 5" key="1">
    <citation type="submission" date="2017-11" db="EMBL/GenBank/DDBJ databases">
        <title>Draft genome of Arthrobacter agilis strain UMCV2, a plant growth-promoting rhizobacterium and biocontrol capacity of phytopathogenic fungi.</title>
        <authorList>
            <person name="Martinez-Camara R."/>
            <person name="Santoyo G."/>
            <person name="Moreno-Hagelsieb G."/>
            <person name="Valencia-Cantero E."/>
        </authorList>
    </citation>
    <scope>NUCLEOTIDE SEQUENCE [LARGE SCALE GENOMIC DNA]</scope>
    <source>
        <strain evidence="4 5">UMCV2</strain>
    </source>
</reference>
<dbReference type="Proteomes" id="UP000239187">
    <property type="component" value="Chromosome"/>
</dbReference>
<keyword evidence="2" id="KW-0732">Signal</keyword>
<evidence type="ECO:0000256" key="2">
    <source>
        <dbReference type="SAM" id="SignalP"/>
    </source>
</evidence>